<feature type="transmembrane region" description="Helical" evidence="1">
    <location>
        <begin position="86"/>
        <end position="108"/>
    </location>
</feature>
<dbReference type="Proteomes" id="UP000598820">
    <property type="component" value="Unassembled WGS sequence"/>
</dbReference>
<protein>
    <submittedName>
        <fullName evidence="2">Uncharacterized protein</fullName>
    </submittedName>
</protein>
<reference evidence="2" key="1">
    <citation type="submission" date="2020-09" db="EMBL/GenBank/DDBJ databases">
        <authorList>
            <person name="Kim M.K."/>
        </authorList>
    </citation>
    <scope>NUCLEOTIDE SEQUENCE</scope>
    <source>
        <strain evidence="2">BT702</strain>
    </source>
</reference>
<keyword evidence="1" id="KW-1133">Transmembrane helix</keyword>
<accession>A0A926XXW6</accession>
<name>A0A926XXW6_9BACT</name>
<keyword evidence="1" id="KW-0812">Transmembrane</keyword>
<comment type="caution">
    <text evidence="2">The sequence shown here is derived from an EMBL/GenBank/DDBJ whole genome shotgun (WGS) entry which is preliminary data.</text>
</comment>
<evidence type="ECO:0000313" key="2">
    <source>
        <dbReference type="EMBL" id="MBD2702949.1"/>
    </source>
</evidence>
<keyword evidence="1" id="KW-0472">Membrane</keyword>
<dbReference type="EMBL" id="JACWZY010000018">
    <property type="protein sequence ID" value="MBD2702949.1"/>
    <property type="molecule type" value="Genomic_DNA"/>
</dbReference>
<organism evidence="2 3">
    <name type="scientific">Spirosoma profusum</name>
    <dbReference type="NCBI Taxonomy" id="2771354"/>
    <lineage>
        <taxon>Bacteria</taxon>
        <taxon>Pseudomonadati</taxon>
        <taxon>Bacteroidota</taxon>
        <taxon>Cytophagia</taxon>
        <taxon>Cytophagales</taxon>
        <taxon>Cytophagaceae</taxon>
        <taxon>Spirosoma</taxon>
    </lineage>
</organism>
<proteinExistence type="predicted"/>
<keyword evidence="3" id="KW-1185">Reference proteome</keyword>
<dbReference type="RefSeq" id="WP_190888796.1">
    <property type="nucleotide sequence ID" value="NZ_JACWZY010000018.1"/>
</dbReference>
<dbReference type="AlphaFoldDB" id="A0A926XXW6"/>
<sequence>MLTSLLLYRQFKYQTTISPAEIQQKLDANVITGFSFMSAKPYYGEISPYDFSIRKTAGTLKKESLSPTLHGSYLTQDGQTLVSLTLVPHLIFIIAIALFGFPCLLFVIRGIQEAIRSGDVVILLNCFFPLMILYGIFWAIFQVQSQADIRFWEYTLGLRKLPQV</sequence>
<feature type="transmembrane region" description="Helical" evidence="1">
    <location>
        <begin position="120"/>
        <end position="141"/>
    </location>
</feature>
<evidence type="ECO:0000256" key="1">
    <source>
        <dbReference type="SAM" id="Phobius"/>
    </source>
</evidence>
<gene>
    <name evidence="2" type="ORF">IC229_20045</name>
</gene>
<evidence type="ECO:0000313" key="3">
    <source>
        <dbReference type="Proteomes" id="UP000598820"/>
    </source>
</evidence>